<proteinExistence type="predicted"/>
<reference evidence="2 3" key="1">
    <citation type="submission" date="2020-08" db="EMBL/GenBank/DDBJ databases">
        <title>Plant Genome Project.</title>
        <authorList>
            <person name="Zhang R.-G."/>
        </authorList>
    </citation>
    <scope>NUCLEOTIDE SEQUENCE [LARGE SCALE GENOMIC DNA]</scope>
    <source>
        <strain evidence="2">WSP0</strain>
        <tissue evidence="2">Leaf</tissue>
    </source>
</reference>
<sequence>MFYFKVQVAAHLCYEHIDKFMGAESHLGTCCQRLSRNKCGNLLSFEPGIYNIFEWVQVRPQLQAHILRKDGLEYQFLSLHLVVVIKLLIFLLMFYFGVS</sequence>
<keyword evidence="1" id="KW-0812">Transmembrane</keyword>
<protein>
    <submittedName>
        <fullName evidence="2">Uncharacterized protein</fullName>
    </submittedName>
</protein>
<evidence type="ECO:0000256" key="1">
    <source>
        <dbReference type="SAM" id="Phobius"/>
    </source>
</evidence>
<dbReference type="AlphaFoldDB" id="A0AAV6HX76"/>
<keyword evidence="3" id="KW-1185">Reference proteome</keyword>
<evidence type="ECO:0000313" key="2">
    <source>
        <dbReference type="EMBL" id="KAG5517592.1"/>
    </source>
</evidence>
<feature type="transmembrane region" description="Helical" evidence="1">
    <location>
        <begin position="76"/>
        <end position="98"/>
    </location>
</feature>
<keyword evidence="1" id="KW-0472">Membrane</keyword>
<dbReference type="EMBL" id="JACTNZ010000013">
    <property type="protein sequence ID" value="KAG5517592.1"/>
    <property type="molecule type" value="Genomic_DNA"/>
</dbReference>
<dbReference type="Proteomes" id="UP000823749">
    <property type="component" value="Chromosome 13"/>
</dbReference>
<keyword evidence="1" id="KW-1133">Transmembrane helix</keyword>
<name>A0AAV6HX76_9ERIC</name>
<accession>A0AAV6HX76</accession>
<gene>
    <name evidence="2" type="ORF">RHGRI_038105</name>
</gene>
<evidence type="ECO:0000313" key="3">
    <source>
        <dbReference type="Proteomes" id="UP000823749"/>
    </source>
</evidence>
<organism evidence="2 3">
    <name type="scientific">Rhododendron griersonianum</name>
    <dbReference type="NCBI Taxonomy" id="479676"/>
    <lineage>
        <taxon>Eukaryota</taxon>
        <taxon>Viridiplantae</taxon>
        <taxon>Streptophyta</taxon>
        <taxon>Embryophyta</taxon>
        <taxon>Tracheophyta</taxon>
        <taxon>Spermatophyta</taxon>
        <taxon>Magnoliopsida</taxon>
        <taxon>eudicotyledons</taxon>
        <taxon>Gunneridae</taxon>
        <taxon>Pentapetalae</taxon>
        <taxon>asterids</taxon>
        <taxon>Ericales</taxon>
        <taxon>Ericaceae</taxon>
        <taxon>Ericoideae</taxon>
        <taxon>Rhodoreae</taxon>
        <taxon>Rhododendron</taxon>
    </lineage>
</organism>
<comment type="caution">
    <text evidence="2">The sequence shown here is derived from an EMBL/GenBank/DDBJ whole genome shotgun (WGS) entry which is preliminary data.</text>
</comment>